<dbReference type="GO" id="GO:0047429">
    <property type="term" value="F:nucleoside triphosphate diphosphatase activity"/>
    <property type="evidence" value="ECO:0007669"/>
    <property type="project" value="InterPro"/>
</dbReference>
<organism evidence="4 5">
    <name type="scientific">Glossina brevipalpis</name>
    <dbReference type="NCBI Taxonomy" id="37001"/>
    <lineage>
        <taxon>Eukaryota</taxon>
        <taxon>Metazoa</taxon>
        <taxon>Ecdysozoa</taxon>
        <taxon>Arthropoda</taxon>
        <taxon>Hexapoda</taxon>
        <taxon>Insecta</taxon>
        <taxon>Pterygota</taxon>
        <taxon>Neoptera</taxon>
        <taxon>Endopterygota</taxon>
        <taxon>Diptera</taxon>
        <taxon>Brachycera</taxon>
        <taxon>Muscomorpha</taxon>
        <taxon>Hippoboscoidea</taxon>
        <taxon>Glossinidae</taxon>
        <taxon>Glossina</taxon>
    </lineage>
</organism>
<dbReference type="PANTHER" id="PTHR11067:SF9">
    <property type="entry name" value="INOSINE TRIPHOSPHATE PYROPHOSPHATASE"/>
    <property type="match status" value="1"/>
</dbReference>
<dbReference type="STRING" id="37001.A0A1A9WHM3"/>
<protein>
    <submittedName>
        <fullName evidence="4">Uncharacterized protein</fullName>
    </submittedName>
</protein>
<sequence>MVQRASSTDAPAPPAVTAGSGHRESRFGLGYTSYQSGYNKLFTQKIDSPELQGEIVDLAIKKCKKAARRVIGPVLVEDTYLCFNTLRGPYIKWYLEKLDPEGLCKLLSG</sequence>
<comment type="similarity">
    <text evidence="1">Belongs to the HAM1 NTPase family.</text>
</comment>
<dbReference type="InterPro" id="IPR002637">
    <property type="entry name" value="RdgB/HAM1"/>
</dbReference>
<reference evidence="5" key="1">
    <citation type="submission" date="2014-03" db="EMBL/GenBank/DDBJ databases">
        <authorList>
            <person name="Aksoy S."/>
            <person name="Warren W."/>
            <person name="Wilson R.K."/>
        </authorList>
    </citation>
    <scope>NUCLEOTIDE SEQUENCE [LARGE SCALE GENOMIC DNA]</scope>
    <source>
        <strain evidence="5">IAEA</strain>
    </source>
</reference>
<dbReference type="GO" id="GO:0009143">
    <property type="term" value="P:nucleoside triphosphate catabolic process"/>
    <property type="evidence" value="ECO:0007669"/>
    <property type="project" value="InterPro"/>
</dbReference>
<dbReference type="InterPro" id="IPR029001">
    <property type="entry name" value="ITPase-like_fam"/>
</dbReference>
<evidence type="ECO:0000313" key="5">
    <source>
        <dbReference type="Proteomes" id="UP000091820"/>
    </source>
</evidence>
<evidence type="ECO:0000313" key="4">
    <source>
        <dbReference type="EnsemblMetazoa" id="GBRI020153-PA"/>
    </source>
</evidence>
<name>A0A1A9WHM3_9MUSC</name>
<proteinExistence type="inferred from homology"/>
<dbReference type="AlphaFoldDB" id="A0A1A9WHM3"/>
<dbReference type="VEuPathDB" id="VectorBase:GBRI020153"/>
<dbReference type="EnsemblMetazoa" id="GBRI020153-RA">
    <property type="protein sequence ID" value="GBRI020153-PA"/>
    <property type="gene ID" value="GBRI020153"/>
</dbReference>
<dbReference type="Gene3D" id="3.90.950.10">
    <property type="match status" value="1"/>
</dbReference>
<dbReference type="SUPFAM" id="SSF52972">
    <property type="entry name" value="ITPase-like"/>
    <property type="match status" value="1"/>
</dbReference>
<reference evidence="4" key="2">
    <citation type="submission" date="2020-05" db="UniProtKB">
        <authorList>
            <consortium name="EnsemblMetazoa"/>
        </authorList>
    </citation>
    <scope>IDENTIFICATION</scope>
    <source>
        <strain evidence="4">IAEA</strain>
    </source>
</reference>
<dbReference type="Pfam" id="PF01725">
    <property type="entry name" value="Ham1p_like"/>
    <property type="match status" value="1"/>
</dbReference>
<keyword evidence="2" id="KW-0378">Hydrolase</keyword>
<evidence type="ECO:0000256" key="3">
    <source>
        <dbReference type="SAM" id="MobiDB-lite"/>
    </source>
</evidence>
<accession>A0A1A9WHM3</accession>
<keyword evidence="5" id="KW-1185">Reference proteome</keyword>
<evidence type="ECO:0000256" key="2">
    <source>
        <dbReference type="ARBA" id="ARBA00022801"/>
    </source>
</evidence>
<feature type="region of interest" description="Disordered" evidence="3">
    <location>
        <begin position="1"/>
        <end position="25"/>
    </location>
</feature>
<dbReference type="PANTHER" id="PTHR11067">
    <property type="entry name" value="INOSINE TRIPHOSPHATE PYROPHOSPHATASE/HAM1 PROTEIN"/>
    <property type="match status" value="1"/>
</dbReference>
<evidence type="ECO:0000256" key="1">
    <source>
        <dbReference type="ARBA" id="ARBA00008023"/>
    </source>
</evidence>
<dbReference type="Proteomes" id="UP000091820">
    <property type="component" value="Unassembled WGS sequence"/>
</dbReference>
<dbReference type="GO" id="GO:0005737">
    <property type="term" value="C:cytoplasm"/>
    <property type="evidence" value="ECO:0007669"/>
    <property type="project" value="TreeGrafter"/>
</dbReference>